<name>A0A937AFM8_9BACT</name>
<protein>
    <submittedName>
        <fullName evidence="4">DUF479 domain-containing protein</fullName>
    </submittedName>
</protein>
<evidence type="ECO:0000313" key="5">
    <source>
        <dbReference type="Proteomes" id="UP000642920"/>
    </source>
</evidence>
<dbReference type="Proteomes" id="UP000642920">
    <property type="component" value="Unassembled WGS sequence"/>
</dbReference>
<evidence type="ECO:0000313" key="4">
    <source>
        <dbReference type="EMBL" id="MBL0765353.1"/>
    </source>
</evidence>
<keyword evidence="2" id="KW-0378">Hydrolase</keyword>
<dbReference type="PANTHER" id="PTHR38764">
    <property type="entry name" value="ACYL CARRIER PROTEIN PHOSPHODIESTERASE"/>
    <property type="match status" value="1"/>
</dbReference>
<dbReference type="InterPro" id="IPR007431">
    <property type="entry name" value="ACP_PD"/>
</dbReference>
<dbReference type="GO" id="GO:0008770">
    <property type="term" value="F:[acyl-carrier-protein] phosphodiesterase activity"/>
    <property type="evidence" value="ECO:0007669"/>
    <property type="project" value="InterPro"/>
</dbReference>
<reference evidence="4" key="1">
    <citation type="submission" date="2021-01" db="EMBL/GenBank/DDBJ databases">
        <title>Marivirga sp. nov., isolated from intertidal surface sediments.</title>
        <authorList>
            <person name="Zhang M."/>
        </authorList>
    </citation>
    <scope>NUCLEOTIDE SEQUENCE</scope>
    <source>
        <strain evidence="4">SM1354</strain>
    </source>
</reference>
<dbReference type="AlphaFoldDB" id="A0A937AFM8"/>
<evidence type="ECO:0000256" key="2">
    <source>
        <dbReference type="ARBA" id="ARBA00022801"/>
    </source>
</evidence>
<evidence type="ECO:0000256" key="1">
    <source>
        <dbReference type="ARBA" id="ARBA00022516"/>
    </source>
</evidence>
<gene>
    <name evidence="4" type="ORF">JKP34_08840</name>
</gene>
<dbReference type="Pfam" id="PF04336">
    <property type="entry name" value="ACP_PD"/>
    <property type="match status" value="1"/>
</dbReference>
<proteinExistence type="predicted"/>
<sequence length="195" mass="23615">MNFLAHIYLSFEDTDLTIGNFIGDFVKGNELDNYSDSIKKGIQLHRAIDSYTDSHEVVQKSKERLRDKYRHYSGVIVDIYYDHFLALHWQEFHKTPLRKFVDETYQLLNSESSRFPAKTKQMLPFMIKHDWLYNYQFFEGIQQVMHGMSRRTKFNSRMDESVVELRQYHDEFEDEFMTFFPDLINFSKEFIQKEN</sequence>
<organism evidence="4 5">
    <name type="scientific">Marivirga atlantica</name>
    <dbReference type="NCBI Taxonomy" id="1548457"/>
    <lineage>
        <taxon>Bacteria</taxon>
        <taxon>Pseudomonadati</taxon>
        <taxon>Bacteroidota</taxon>
        <taxon>Cytophagia</taxon>
        <taxon>Cytophagales</taxon>
        <taxon>Marivirgaceae</taxon>
        <taxon>Marivirga</taxon>
    </lineage>
</organism>
<accession>A0A937AFM8</accession>
<comment type="caution">
    <text evidence="4">The sequence shown here is derived from an EMBL/GenBank/DDBJ whole genome shotgun (WGS) entry which is preliminary data.</text>
</comment>
<dbReference type="GO" id="GO:0006633">
    <property type="term" value="P:fatty acid biosynthetic process"/>
    <property type="evidence" value="ECO:0007669"/>
    <property type="project" value="InterPro"/>
</dbReference>
<keyword evidence="3" id="KW-0443">Lipid metabolism</keyword>
<evidence type="ECO:0000256" key="3">
    <source>
        <dbReference type="ARBA" id="ARBA00023098"/>
    </source>
</evidence>
<dbReference type="EMBL" id="JAERQG010000002">
    <property type="protein sequence ID" value="MBL0765353.1"/>
    <property type="molecule type" value="Genomic_DNA"/>
</dbReference>
<dbReference type="PIRSF" id="PIRSF011489">
    <property type="entry name" value="DUF479"/>
    <property type="match status" value="1"/>
</dbReference>
<keyword evidence="1" id="KW-0444">Lipid biosynthesis</keyword>
<keyword evidence="5" id="KW-1185">Reference proteome</keyword>
<dbReference type="RefSeq" id="WP_201919885.1">
    <property type="nucleotide sequence ID" value="NZ_JAERQG010000002.1"/>
</dbReference>
<dbReference type="PANTHER" id="PTHR38764:SF1">
    <property type="entry name" value="ACYL CARRIER PROTEIN PHOSPHODIESTERASE"/>
    <property type="match status" value="1"/>
</dbReference>